<dbReference type="Gene3D" id="2.40.30.200">
    <property type="match status" value="1"/>
</dbReference>
<dbReference type="Proteomes" id="UP001519271">
    <property type="component" value="Unassembled WGS sequence"/>
</dbReference>
<dbReference type="EMBL" id="JAGGKC010000035">
    <property type="protein sequence ID" value="MBP1920634.1"/>
    <property type="molecule type" value="Genomic_DNA"/>
</dbReference>
<evidence type="ECO:0000313" key="2">
    <source>
        <dbReference type="Proteomes" id="UP001519271"/>
    </source>
</evidence>
<proteinExistence type="predicted"/>
<reference evidence="1 2" key="1">
    <citation type="submission" date="2021-03" db="EMBL/GenBank/DDBJ databases">
        <title>Genomic Encyclopedia of Type Strains, Phase IV (KMG-IV): sequencing the most valuable type-strain genomes for metagenomic binning, comparative biology and taxonomic classification.</title>
        <authorList>
            <person name="Goeker M."/>
        </authorList>
    </citation>
    <scope>NUCLEOTIDE SEQUENCE [LARGE SCALE GENOMIC DNA]</scope>
    <source>
        <strain evidence="1 2">DSM 6139</strain>
    </source>
</reference>
<organism evidence="1 2">
    <name type="scientific">Youngiibacter multivorans</name>
    <dbReference type="NCBI Taxonomy" id="937251"/>
    <lineage>
        <taxon>Bacteria</taxon>
        <taxon>Bacillati</taxon>
        <taxon>Bacillota</taxon>
        <taxon>Clostridia</taxon>
        <taxon>Eubacteriales</taxon>
        <taxon>Clostridiaceae</taxon>
        <taxon>Youngiibacter</taxon>
    </lineage>
</organism>
<dbReference type="NCBIfam" id="TIGR01633">
    <property type="entry name" value="phi3626_gp14_N"/>
    <property type="match status" value="1"/>
</dbReference>
<accession>A0ABS4G7X8</accession>
<name>A0ABS4G7X8_9CLOT</name>
<sequence>MFQEHGSLAPIEKEIEITLKDIDQLNAIKIWLRGNGDLVLSSEPDVFYIAKVSGGIDYKRLLHLRTAKLKFVCQPYGYLESGLTLQTITVPGSLVNPGTASSRPIITVFGTGSITLTVNSANVILSNVIDYVTLNSEIEEAYKDLLGKNNDMQGEFSILNPGTNLISWTGTVTKLEIVPNWRNL</sequence>
<protein>
    <submittedName>
        <fullName evidence="1">Phage-related protein</fullName>
    </submittedName>
</protein>
<comment type="caution">
    <text evidence="1">The sequence shown here is derived from an EMBL/GenBank/DDBJ whole genome shotgun (WGS) entry which is preliminary data.</text>
</comment>
<dbReference type="InterPro" id="IPR006520">
    <property type="entry name" value="Dit_BPSPP_N"/>
</dbReference>
<evidence type="ECO:0000313" key="1">
    <source>
        <dbReference type="EMBL" id="MBP1920634.1"/>
    </source>
</evidence>
<gene>
    <name evidence="1" type="ORF">J2Z34_003149</name>
</gene>
<keyword evidence="2" id="KW-1185">Reference proteome</keyword>